<feature type="compositionally biased region" description="Low complexity" evidence="1">
    <location>
        <begin position="408"/>
        <end position="417"/>
    </location>
</feature>
<sequence>MVNYVATLALNLVCLFAGFWRSFKLLKAGTVDFTILEFWAVLGVVRLLENTLEWLVSWVPFYWTTKSLALLTLCFPESRLPGILFDTLVIPFMRFCHEVLSEDHIEEKLFERLMVLPFVLLDLVIPGLASARSGKSVGAASGGYEAGDFSPRRRASDLEDVMEMDISVRGSDLAADAKDAGHAGDAPKTHRRNAAAKHMDSAEDFTSCDVSRMVSTHNRLQLIARHHISPQQAKGKERTGEEDKGGPSVSTADLDDEIALEKASSPSDGRSGTAGLGARTSLRRRHRNKGLRSASKSPEKEEDGGRDAGKTEEDSSSRRRRLWRSSFYGSKSDDAEGGDTEKRGLARKMSLGKSMRELLTGDQRVRIRDHLFDLSTTTPPPRTAFGSSSGGRGNDSPGRKRSRRRRAATTPATPEWK</sequence>
<reference evidence="3" key="1">
    <citation type="submission" date="2021-01" db="EMBL/GenBank/DDBJ databases">
        <authorList>
            <person name="Corre E."/>
            <person name="Pelletier E."/>
            <person name="Niang G."/>
            <person name="Scheremetjew M."/>
            <person name="Finn R."/>
            <person name="Kale V."/>
            <person name="Holt S."/>
            <person name="Cochrane G."/>
            <person name="Meng A."/>
            <person name="Brown T."/>
            <person name="Cohen L."/>
        </authorList>
    </citation>
    <scope>NUCLEOTIDE SEQUENCE</scope>
    <source>
        <strain evidence="3">CCMP2078</strain>
    </source>
</reference>
<feature type="region of interest" description="Disordered" evidence="1">
    <location>
        <begin position="224"/>
        <end position="417"/>
    </location>
</feature>
<evidence type="ECO:0000313" key="3">
    <source>
        <dbReference type="EMBL" id="CAD8260910.1"/>
    </source>
</evidence>
<keyword evidence="2" id="KW-1133">Transmembrane helix</keyword>
<evidence type="ECO:0000256" key="1">
    <source>
        <dbReference type="SAM" id="MobiDB-lite"/>
    </source>
</evidence>
<dbReference type="Pfam" id="PF03134">
    <property type="entry name" value="TB2_DP1_HVA22"/>
    <property type="match status" value="1"/>
</dbReference>
<feature type="compositionally biased region" description="Basic residues" evidence="1">
    <location>
        <begin position="281"/>
        <end position="290"/>
    </location>
</feature>
<dbReference type="AlphaFoldDB" id="A0A7R9YDB5"/>
<dbReference type="EMBL" id="HBEA01013671">
    <property type="protein sequence ID" value="CAD8260910.1"/>
    <property type="molecule type" value="Transcribed_RNA"/>
</dbReference>
<protein>
    <submittedName>
        <fullName evidence="3">Uncharacterized protein</fullName>
    </submittedName>
</protein>
<keyword evidence="2" id="KW-0472">Membrane</keyword>
<name>A0A7R9YDB5_9STRA</name>
<proteinExistence type="predicted"/>
<feature type="compositionally biased region" description="Basic and acidic residues" evidence="1">
    <location>
        <begin position="297"/>
        <end position="317"/>
    </location>
</feature>
<organism evidence="3">
    <name type="scientific">Pinguiococcus pyrenoidosus</name>
    <dbReference type="NCBI Taxonomy" id="172671"/>
    <lineage>
        <taxon>Eukaryota</taxon>
        <taxon>Sar</taxon>
        <taxon>Stramenopiles</taxon>
        <taxon>Ochrophyta</taxon>
        <taxon>Pinguiophyceae</taxon>
        <taxon>Pinguiochrysidales</taxon>
        <taxon>Pinguiochrysidaceae</taxon>
        <taxon>Pinguiococcus</taxon>
    </lineage>
</organism>
<evidence type="ECO:0000256" key="2">
    <source>
        <dbReference type="SAM" id="Phobius"/>
    </source>
</evidence>
<feature type="transmembrane region" description="Helical" evidence="2">
    <location>
        <begin position="6"/>
        <end position="23"/>
    </location>
</feature>
<accession>A0A7R9YDB5</accession>
<feature type="compositionally biased region" description="Basic and acidic residues" evidence="1">
    <location>
        <begin position="363"/>
        <end position="372"/>
    </location>
</feature>
<dbReference type="InterPro" id="IPR004345">
    <property type="entry name" value="TB2_DP1_HVA22"/>
</dbReference>
<feature type="compositionally biased region" description="Basic and acidic residues" evidence="1">
    <location>
        <begin position="175"/>
        <end position="188"/>
    </location>
</feature>
<feature type="region of interest" description="Disordered" evidence="1">
    <location>
        <begin position="175"/>
        <end position="202"/>
    </location>
</feature>
<gene>
    <name evidence="3" type="ORF">PPYR1160_LOCUS10412</name>
</gene>
<feature type="compositionally biased region" description="Basic and acidic residues" evidence="1">
    <location>
        <begin position="331"/>
        <end position="344"/>
    </location>
</feature>
<keyword evidence="2" id="KW-0812">Transmembrane</keyword>
<feature type="compositionally biased region" description="Basic and acidic residues" evidence="1">
    <location>
        <begin position="234"/>
        <end position="245"/>
    </location>
</feature>